<proteinExistence type="predicted"/>
<organism evidence="1 2">
    <name type="scientific">Paraburkholderia tagetis</name>
    <dbReference type="NCBI Taxonomy" id="2913261"/>
    <lineage>
        <taxon>Bacteria</taxon>
        <taxon>Pseudomonadati</taxon>
        <taxon>Pseudomonadota</taxon>
        <taxon>Betaproteobacteria</taxon>
        <taxon>Burkholderiales</taxon>
        <taxon>Burkholderiaceae</taxon>
        <taxon>Paraburkholderia</taxon>
    </lineage>
</organism>
<sequence length="127" mass="14388">MDAIKNYGSFHDWYLLSISADMKAELVELLLMFDDRKQRARVVFKGASRCLVNDFLIQNIIYEAKILTDFDSGEYERALDSLEKSYFGKVNREPKPIAVFSATLGAELLVEFDSLEVEPISPAIATT</sequence>
<keyword evidence="2" id="KW-1185">Reference proteome</keyword>
<protein>
    <submittedName>
        <fullName evidence="1">Uncharacterized protein</fullName>
    </submittedName>
</protein>
<accession>A0A9X1UDW0</accession>
<gene>
    <name evidence="1" type="ORF">L5014_06555</name>
</gene>
<evidence type="ECO:0000313" key="2">
    <source>
        <dbReference type="Proteomes" id="UP001139308"/>
    </source>
</evidence>
<dbReference type="RefSeq" id="WP_238462763.1">
    <property type="nucleotide sequence ID" value="NZ_JAKLJA010000003.1"/>
</dbReference>
<dbReference type="EMBL" id="JAKLJA010000003">
    <property type="protein sequence ID" value="MCG5073029.1"/>
    <property type="molecule type" value="Genomic_DNA"/>
</dbReference>
<name>A0A9X1UDW0_9BURK</name>
<dbReference type="Proteomes" id="UP001139308">
    <property type="component" value="Unassembled WGS sequence"/>
</dbReference>
<dbReference type="AlphaFoldDB" id="A0A9X1UDW0"/>
<comment type="caution">
    <text evidence="1">The sequence shown here is derived from an EMBL/GenBank/DDBJ whole genome shotgun (WGS) entry which is preliminary data.</text>
</comment>
<reference evidence="1" key="1">
    <citation type="submission" date="2022-01" db="EMBL/GenBank/DDBJ databases">
        <title>Genome sequence and assembly of Parabukholderia sp. RG36.</title>
        <authorList>
            <person name="Chhetri G."/>
        </authorList>
    </citation>
    <scope>NUCLEOTIDE SEQUENCE</scope>
    <source>
        <strain evidence="1">RG36</strain>
    </source>
</reference>
<evidence type="ECO:0000313" key="1">
    <source>
        <dbReference type="EMBL" id="MCG5073029.1"/>
    </source>
</evidence>